<dbReference type="EMBL" id="UOYP01000569">
    <property type="protein sequence ID" value="VAY89306.1"/>
    <property type="molecule type" value="Genomic_DNA"/>
</dbReference>
<accession>A0A3P3ZQV2</accession>
<proteinExistence type="predicted"/>
<evidence type="ECO:0000313" key="1">
    <source>
        <dbReference type="EMBL" id="VAY89306.1"/>
    </source>
</evidence>
<sequence length="105" mass="11536">MRRMSARHCPWVIRVVLIMKGLEKVTLPPPLRTKLPAGIEVISGHSGQSCTLAGLEGEAALVRARTSISPPNAFELRLTIGLLPKRTALVNPFRGKSQFIPLPFR</sequence>
<organism evidence="1">
    <name type="scientific">mine drainage metagenome</name>
    <dbReference type="NCBI Taxonomy" id="410659"/>
    <lineage>
        <taxon>unclassified sequences</taxon>
        <taxon>metagenomes</taxon>
        <taxon>ecological metagenomes</taxon>
    </lineage>
</organism>
<reference evidence="1" key="1">
    <citation type="submission" date="2018-10" db="EMBL/GenBank/DDBJ databases">
        <authorList>
            <person name="Plewniak F."/>
        </authorList>
    </citation>
    <scope>NUCLEOTIDE SEQUENCE</scope>
</reference>
<name>A0A3P3ZQV2_9ZZZZ</name>
<dbReference type="AlphaFoldDB" id="A0A3P3ZQV2"/>
<gene>
    <name evidence="1" type="ORF">CARN8_6100003</name>
</gene>
<protein>
    <submittedName>
        <fullName evidence="1">Uncharacterized protein</fullName>
    </submittedName>
</protein>